<dbReference type="InterPro" id="IPR012677">
    <property type="entry name" value="Nucleotide-bd_a/b_plait_sf"/>
</dbReference>
<dbReference type="GO" id="GO:0003729">
    <property type="term" value="F:mRNA binding"/>
    <property type="evidence" value="ECO:0007669"/>
    <property type="project" value="TreeGrafter"/>
</dbReference>
<evidence type="ECO:0000256" key="1">
    <source>
        <dbReference type="ARBA" id="ARBA00022884"/>
    </source>
</evidence>
<accession>A0A8X6G928</accession>
<keyword evidence="6" id="KW-1185">Reference proteome</keyword>
<dbReference type="SUPFAM" id="SSF54928">
    <property type="entry name" value="RNA-binding domain, RBD"/>
    <property type="match status" value="1"/>
</dbReference>
<dbReference type="Proteomes" id="UP000887116">
    <property type="component" value="Unassembled WGS sequence"/>
</dbReference>
<evidence type="ECO:0000256" key="3">
    <source>
        <dbReference type="SAM" id="MobiDB-lite"/>
    </source>
</evidence>
<sequence>MAAPRTKLFVGHLPDGCSNQELQSLFEKYGTVKECDVINKYGFVHMSTPEEAEDAIKALNNCDFKGSSLSVEHSKSKLHHEPGAPGRAKGVMFRGGRNGGYGGPGGYQRGGYSNGYPRYDGPLFGGRDRNDDYYEDRYGGGSIGSRMRHFPMPYDRPSMGLSRDDYGYRSSPYSVPSRDPYARSPALSPRDMYERRSSMYPSSSDYLYSRRSPPQIPSSSRSYYGNSFEDPAPIQSHLPPSSDWTYPSAPIQSHLPPSPDWTYQSSRVPPAASRRHYY</sequence>
<reference evidence="5" key="1">
    <citation type="submission" date="2020-07" db="EMBL/GenBank/DDBJ databases">
        <title>Multicomponent nature underlies the extraordinary mechanical properties of spider dragline silk.</title>
        <authorList>
            <person name="Kono N."/>
            <person name="Nakamura H."/>
            <person name="Mori M."/>
            <person name="Yoshida Y."/>
            <person name="Ohtoshi R."/>
            <person name="Malay A.D."/>
            <person name="Moran D.A.P."/>
            <person name="Tomita M."/>
            <person name="Numata K."/>
            <person name="Arakawa K."/>
        </authorList>
    </citation>
    <scope>NUCLEOTIDE SEQUENCE</scope>
</reference>
<dbReference type="InterPro" id="IPR000504">
    <property type="entry name" value="RRM_dom"/>
</dbReference>
<name>A0A8X6G928_TRICU</name>
<dbReference type="CDD" id="cd12343">
    <property type="entry name" value="RRM1_2_CoAA_like"/>
    <property type="match status" value="1"/>
</dbReference>
<keyword evidence="1 2" id="KW-0694">RNA-binding</keyword>
<dbReference type="PANTHER" id="PTHR48025:SF26">
    <property type="entry name" value="HETEROGENEOUS NUCLEAR RIBONUCLEOPROTEIN M-RELATED"/>
    <property type="match status" value="1"/>
</dbReference>
<dbReference type="OrthoDB" id="1879688at2759"/>
<dbReference type="SMART" id="SM00360">
    <property type="entry name" value="RRM"/>
    <property type="match status" value="1"/>
</dbReference>
<feature type="domain" description="RRM" evidence="4">
    <location>
        <begin position="6"/>
        <end position="76"/>
    </location>
</feature>
<comment type="caution">
    <text evidence="5">The sequence shown here is derived from an EMBL/GenBank/DDBJ whole genome shotgun (WGS) entry which is preliminary data.</text>
</comment>
<dbReference type="InterPro" id="IPR050502">
    <property type="entry name" value="Euk_RNA-bind_prot"/>
</dbReference>
<feature type="compositionally biased region" description="Low complexity" evidence="3">
    <location>
        <begin position="209"/>
        <end position="224"/>
    </location>
</feature>
<feature type="region of interest" description="Disordered" evidence="3">
    <location>
        <begin position="155"/>
        <end position="278"/>
    </location>
</feature>
<protein>
    <submittedName>
        <fullName evidence="5">RRM domain-containing protein</fullName>
    </submittedName>
</protein>
<dbReference type="InterPro" id="IPR035979">
    <property type="entry name" value="RBD_domain_sf"/>
</dbReference>
<dbReference type="PANTHER" id="PTHR48025">
    <property type="entry name" value="OS02G0815200 PROTEIN"/>
    <property type="match status" value="1"/>
</dbReference>
<evidence type="ECO:0000256" key="2">
    <source>
        <dbReference type="PROSITE-ProRule" id="PRU00176"/>
    </source>
</evidence>
<dbReference type="GO" id="GO:0005634">
    <property type="term" value="C:nucleus"/>
    <property type="evidence" value="ECO:0007669"/>
    <property type="project" value="TreeGrafter"/>
</dbReference>
<evidence type="ECO:0000313" key="5">
    <source>
        <dbReference type="EMBL" id="GFQ97049.1"/>
    </source>
</evidence>
<dbReference type="Pfam" id="PF00076">
    <property type="entry name" value="RRM_1"/>
    <property type="match status" value="1"/>
</dbReference>
<evidence type="ECO:0000259" key="4">
    <source>
        <dbReference type="PROSITE" id="PS50102"/>
    </source>
</evidence>
<dbReference type="PROSITE" id="PS50102">
    <property type="entry name" value="RRM"/>
    <property type="match status" value="1"/>
</dbReference>
<dbReference type="EMBL" id="BMAO01014778">
    <property type="protein sequence ID" value="GFQ97049.1"/>
    <property type="molecule type" value="Genomic_DNA"/>
</dbReference>
<gene>
    <name evidence="5" type="primary">AVEN_219760_1</name>
    <name evidence="5" type="ORF">TNCT_715401</name>
</gene>
<dbReference type="Gene3D" id="3.30.70.330">
    <property type="match status" value="1"/>
</dbReference>
<dbReference type="AlphaFoldDB" id="A0A8X6G928"/>
<evidence type="ECO:0000313" key="6">
    <source>
        <dbReference type="Proteomes" id="UP000887116"/>
    </source>
</evidence>
<proteinExistence type="predicted"/>
<organism evidence="5 6">
    <name type="scientific">Trichonephila clavata</name>
    <name type="common">Joro spider</name>
    <name type="synonym">Nephila clavata</name>
    <dbReference type="NCBI Taxonomy" id="2740835"/>
    <lineage>
        <taxon>Eukaryota</taxon>
        <taxon>Metazoa</taxon>
        <taxon>Ecdysozoa</taxon>
        <taxon>Arthropoda</taxon>
        <taxon>Chelicerata</taxon>
        <taxon>Arachnida</taxon>
        <taxon>Araneae</taxon>
        <taxon>Araneomorphae</taxon>
        <taxon>Entelegynae</taxon>
        <taxon>Araneoidea</taxon>
        <taxon>Nephilidae</taxon>
        <taxon>Trichonephila</taxon>
    </lineage>
</organism>